<name>A0ABS5JJ61_9GAMM</name>
<dbReference type="EMBL" id="JAERKB010000009">
    <property type="protein sequence ID" value="MBS0970018.1"/>
    <property type="molecule type" value="Genomic_DNA"/>
</dbReference>
<dbReference type="RefSeq" id="WP_165698423.1">
    <property type="nucleotide sequence ID" value="NZ_FQXW01000011.1"/>
</dbReference>
<keyword evidence="2" id="KW-1185">Reference proteome</keyword>
<reference evidence="2" key="1">
    <citation type="submission" date="2023-07" db="EMBL/GenBank/DDBJ databases">
        <title>Genome-inferred correspondence between phylogeny and metabolic traits in the wild Drosophila gut microbiome.</title>
        <authorList>
            <person name="Bueno E."/>
            <person name="Blow F."/>
            <person name="Douglas A.E."/>
        </authorList>
    </citation>
    <scope>NUCLEOTIDE SEQUENCE [LARGE SCALE GENOMIC DNA]</scope>
    <source>
        <strain evidence="2">JGM97</strain>
    </source>
</reference>
<sequence length="58" mass="6479">MAATARLSGVCPVHPRSEKSISPAGCEFNKYEMMFYLFFEGRHAFAIFALTPQPEPVV</sequence>
<evidence type="ECO:0000313" key="2">
    <source>
        <dbReference type="Proteomes" id="UP000680634"/>
    </source>
</evidence>
<protein>
    <submittedName>
        <fullName evidence="1">Uncharacterized protein</fullName>
    </submittedName>
</protein>
<comment type="caution">
    <text evidence="1">The sequence shown here is derived from an EMBL/GenBank/DDBJ whole genome shotgun (WGS) entry which is preliminary data.</text>
</comment>
<dbReference type="Proteomes" id="UP000680634">
    <property type="component" value="Unassembled WGS sequence"/>
</dbReference>
<proteinExistence type="predicted"/>
<organism evidence="1 2">
    <name type="scientific">Nissabacter archeti</name>
    <dbReference type="NCBI Taxonomy" id="1917880"/>
    <lineage>
        <taxon>Bacteria</taxon>
        <taxon>Pseudomonadati</taxon>
        <taxon>Pseudomonadota</taxon>
        <taxon>Gammaproteobacteria</taxon>
        <taxon>Enterobacterales</taxon>
        <taxon>Yersiniaceae</taxon>
        <taxon>Nissabacter</taxon>
    </lineage>
</organism>
<gene>
    <name evidence="1" type="ORF">JK232_14040</name>
</gene>
<evidence type="ECO:0000313" key="1">
    <source>
        <dbReference type="EMBL" id="MBS0970018.1"/>
    </source>
</evidence>
<accession>A0ABS5JJ61</accession>